<feature type="domain" description="Multidrug resistance protein MdtA-like barrel-sandwich hybrid" evidence="8">
    <location>
        <begin position="60"/>
        <end position="316"/>
    </location>
</feature>
<dbReference type="Gene3D" id="2.40.30.170">
    <property type="match status" value="1"/>
</dbReference>
<evidence type="ECO:0000256" key="5">
    <source>
        <dbReference type="SAM" id="Coils"/>
    </source>
</evidence>
<feature type="coiled-coil region" evidence="5">
    <location>
        <begin position="216"/>
        <end position="281"/>
    </location>
</feature>
<dbReference type="GO" id="GO:0055085">
    <property type="term" value="P:transmembrane transport"/>
    <property type="evidence" value="ECO:0007669"/>
    <property type="project" value="InterPro"/>
</dbReference>
<dbReference type="Gene3D" id="1.10.287.470">
    <property type="entry name" value="Helix hairpin bin"/>
    <property type="match status" value="2"/>
</dbReference>
<dbReference type="AlphaFoldDB" id="A0A7V8SZD4"/>
<dbReference type="PANTHER" id="PTHR30386">
    <property type="entry name" value="MEMBRANE FUSION SUBUNIT OF EMRAB-TOLC MULTIDRUG EFFLUX PUMP"/>
    <property type="match status" value="1"/>
</dbReference>
<comment type="subcellular location">
    <subcellularLocation>
        <location evidence="1">Membrane</location>
        <topology evidence="1">Single-pass membrane protein</topology>
    </subcellularLocation>
</comment>
<feature type="coiled-coil region" evidence="5">
    <location>
        <begin position="136"/>
        <end position="177"/>
    </location>
</feature>
<evidence type="ECO:0000256" key="7">
    <source>
        <dbReference type="SAM" id="Phobius"/>
    </source>
</evidence>
<evidence type="ECO:0000256" key="3">
    <source>
        <dbReference type="ARBA" id="ARBA00022989"/>
    </source>
</evidence>
<evidence type="ECO:0000256" key="4">
    <source>
        <dbReference type="ARBA" id="ARBA00023136"/>
    </source>
</evidence>
<dbReference type="InterPro" id="IPR058625">
    <property type="entry name" value="MdtA-like_BSH"/>
</dbReference>
<comment type="caution">
    <text evidence="9">The sequence shown here is derived from an EMBL/GenBank/DDBJ whole genome shotgun (WGS) entry which is preliminary data.</text>
</comment>
<evidence type="ECO:0000256" key="1">
    <source>
        <dbReference type="ARBA" id="ARBA00004167"/>
    </source>
</evidence>
<evidence type="ECO:0000256" key="2">
    <source>
        <dbReference type="ARBA" id="ARBA00022692"/>
    </source>
</evidence>
<keyword evidence="4 7" id="KW-0472">Membrane</keyword>
<reference evidence="9" key="1">
    <citation type="submission" date="2020-06" db="EMBL/GenBank/DDBJ databases">
        <title>Legume-microbial interactions unlock mineral nutrients during tropical forest succession.</title>
        <authorList>
            <person name="Epihov D.Z."/>
        </authorList>
    </citation>
    <scope>NUCLEOTIDE SEQUENCE [LARGE SCALE GENOMIC DNA]</scope>
    <source>
        <strain evidence="9">Pan2503</strain>
    </source>
</reference>
<keyword evidence="10" id="KW-1185">Reference proteome</keyword>
<dbReference type="EMBL" id="JACDQQ010002228">
    <property type="protein sequence ID" value="MBA0087871.1"/>
    <property type="molecule type" value="Genomic_DNA"/>
</dbReference>
<feature type="region of interest" description="Disordered" evidence="6">
    <location>
        <begin position="395"/>
        <end position="415"/>
    </location>
</feature>
<organism evidence="9 10">
    <name type="scientific">Candidatus Acidiferrum panamense</name>
    <dbReference type="NCBI Taxonomy" id="2741543"/>
    <lineage>
        <taxon>Bacteria</taxon>
        <taxon>Pseudomonadati</taxon>
        <taxon>Acidobacteriota</taxon>
        <taxon>Terriglobia</taxon>
        <taxon>Candidatus Acidiferrales</taxon>
        <taxon>Candidatus Acidiferrum</taxon>
    </lineage>
</organism>
<dbReference type="PRINTS" id="PR01490">
    <property type="entry name" value="RTXTOXIND"/>
</dbReference>
<name>A0A7V8SZD4_9BACT</name>
<dbReference type="InterPro" id="IPR050739">
    <property type="entry name" value="MFP"/>
</dbReference>
<keyword evidence="3 7" id="KW-1133">Transmembrane helix</keyword>
<evidence type="ECO:0000259" key="8">
    <source>
        <dbReference type="Pfam" id="PF25917"/>
    </source>
</evidence>
<keyword evidence="2 7" id="KW-0812">Transmembrane</keyword>
<accession>A0A7V8SZD4</accession>
<sequence length="415" mass="45058">DVKTQAPPKRTVKRPERHRKRLIALIVLLPLLVGSYSLWRYLESYESTDDAQIDGHIHPISARISGYLKQVLVDDEQIVKAGDPLVVIDTQDYAVAVARSEGDLAEARATHLGSRTNVPVTSTTTTSTLDSAQSGLADNQAALVAAQRQFEAAEARLKSAEAQVTEAEANYKRAADDEARYKMLLDKDEIAQQTWDTAAQTAAANKATLASRIASVSDARQSAAAAQAAVQQAQAKIKQAEASVRSALTWPEQVAISQSQAEAAQARVAQQKAALAQAKLNLSYTTIFAPADGVIGKKTAEVGQNVTPGQQLMALVQLDDVWVIANFKETQLRRMQPGQRVRFSVDAYTRVYHGRVTGIGGATGSRFSLLPPENATGNYVKVVQRIPVRIDLEPGENKDRHLRPGMSVDPKVYLE</sequence>
<proteinExistence type="predicted"/>
<dbReference type="Gene3D" id="2.40.50.100">
    <property type="match status" value="1"/>
</dbReference>
<feature type="non-terminal residue" evidence="9">
    <location>
        <position position="1"/>
    </location>
</feature>
<evidence type="ECO:0000256" key="6">
    <source>
        <dbReference type="SAM" id="MobiDB-lite"/>
    </source>
</evidence>
<evidence type="ECO:0000313" key="10">
    <source>
        <dbReference type="Proteomes" id="UP000567293"/>
    </source>
</evidence>
<dbReference type="Proteomes" id="UP000567293">
    <property type="component" value="Unassembled WGS sequence"/>
</dbReference>
<evidence type="ECO:0000313" key="9">
    <source>
        <dbReference type="EMBL" id="MBA0087871.1"/>
    </source>
</evidence>
<gene>
    <name evidence="9" type="ORF">HRJ53_23030</name>
</gene>
<dbReference type="PANTHER" id="PTHR30386:SF26">
    <property type="entry name" value="TRANSPORT PROTEIN COMB"/>
    <property type="match status" value="1"/>
</dbReference>
<dbReference type="SUPFAM" id="SSF111369">
    <property type="entry name" value="HlyD-like secretion proteins"/>
    <property type="match status" value="2"/>
</dbReference>
<dbReference type="GO" id="GO:0016020">
    <property type="term" value="C:membrane"/>
    <property type="evidence" value="ECO:0007669"/>
    <property type="project" value="UniProtKB-SubCell"/>
</dbReference>
<dbReference type="Pfam" id="PF25917">
    <property type="entry name" value="BSH_RND"/>
    <property type="match status" value="1"/>
</dbReference>
<feature type="transmembrane region" description="Helical" evidence="7">
    <location>
        <begin position="21"/>
        <end position="39"/>
    </location>
</feature>
<keyword evidence="5" id="KW-0175">Coiled coil</keyword>
<protein>
    <submittedName>
        <fullName evidence="9">HlyD family secretion protein</fullName>
    </submittedName>
</protein>